<keyword evidence="3" id="KW-1185">Reference proteome</keyword>
<name>D2VRB2_NAEGR</name>
<dbReference type="RefSeq" id="XP_002673321.1">
    <property type="nucleotide sequence ID" value="XM_002673275.1"/>
</dbReference>
<dbReference type="KEGG" id="ngr:NAEGRDRAFT_71524"/>
<dbReference type="InParanoid" id="D2VRB2"/>
<dbReference type="AlphaFoldDB" id="D2VRB2"/>
<dbReference type="VEuPathDB" id="AmoebaDB:NAEGRDRAFT_71524"/>
<evidence type="ECO:0000313" key="3">
    <source>
        <dbReference type="Proteomes" id="UP000006671"/>
    </source>
</evidence>
<protein>
    <submittedName>
        <fullName evidence="2">Predicted protein</fullName>
    </submittedName>
</protein>
<dbReference type="GeneID" id="8854911"/>
<keyword evidence="1" id="KW-0812">Transmembrane</keyword>
<keyword evidence="1" id="KW-0472">Membrane</keyword>
<proteinExistence type="predicted"/>
<dbReference type="EMBL" id="GG738891">
    <property type="protein sequence ID" value="EFC40577.1"/>
    <property type="molecule type" value="Genomic_DNA"/>
</dbReference>
<evidence type="ECO:0000256" key="1">
    <source>
        <dbReference type="SAM" id="Phobius"/>
    </source>
</evidence>
<dbReference type="OrthoDB" id="10316180at2759"/>
<gene>
    <name evidence="2" type="ORF">NAEGRDRAFT_71524</name>
</gene>
<organism evidence="3">
    <name type="scientific">Naegleria gruberi</name>
    <name type="common">Amoeba</name>
    <dbReference type="NCBI Taxonomy" id="5762"/>
    <lineage>
        <taxon>Eukaryota</taxon>
        <taxon>Discoba</taxon>
        <taxon>Heterolobosea</taxon>
        <taxon>Tetramitia</taxon>
        <taxon>Eutetramitia</taxon>
        <taxon>Vahlkampfiidae</taxon>
        <taxon>Naegleria</taxon>
    </lineage>
</organism>
<dbReference type="Proteomes" id="UP000006671">
    <property type="component" value="Unassembled WGS sequence"/>
</dbReference>
<dbReference type="OMA" id="HEWRYCI"/>
<evidence type="ECO:0000313" key="2">
    <source>
        <dbReference type="EMBL" id="EFC40577.1"/>
    </source>
</evidence>
<reference evidence="2 3" key="1">
    <citation type="journal article" date="2010" name="Cell">
        <title>The genome of Naegleria gruberi illuminates early eukaryotic versatility.</title>
        <authorList>
            <person name="Fritz-Laylin L.K."/>
            <person name="Prochnik S.E."/>
            <person name="Ginger M.L."/>
            <person name="Dacks J.B."/>
            <person name="Carpenter M.L."/>
            <person name="Field M.C."/>
            <person name="Kuo A."/>
            <person name="Paredez A."/>
            <person name="Chapman J."/>
            <person name="Pham J."/>
            <person name="Shu S."/>
            <person name="Neupane R."/>
            <person name="Cipriano M."/>
            <person name="Mancuso J."/>
            <person name="Tu H."/>
            <person name="Salamov A."/>
            <person name="Lindquist E."/>
            <person name="Shapiro H."/>
            <person name="Lucas S."/>
            <person name="Grigoriev I.V."/>
            <person name="Cande W.Z."/>
            <person name="Fulton C."/>
            <person name="Rokhsar D.S."/>
            <person name="Dawson S.C."/>
        </authorList>
    </citation>
    <scope>NUCLEOTIDE SEQUENCE [LARGE SCALE GENOMIC DNA]</scope>
    <source>
        <strain evidence="2 3">NEG-M</strain>
    </source>
</reference>
<accession>D2VRB2</accession>
<sequence length="279" mass="32048">MFKSRKENTSRHSDEYFQNDDERHVFEIYVPMLDENMFGGLPTLFDKETYPLTYLGLPKTAKNSNMNEDGFVMNNNNNNNMDVAQQQSGEGSVKFIFNHSAFENSCTLGIPNNVNLKTILTSEEEQVELLRQIVFENIKQHEWRYCITNINAGISHSFPCPGKVGSALTFAPFTCGLSILPIFLLSNYYISEAMRRINMYLGKVNKSLLDRAKEKNLDFYLHFQVVRQEKSGISWVQVNALATRGSEAESRLSFSNEHVIAQRQLIDEDEEDMQSIELK</sequence>
<feature type="transmembrane region" description="Helical" evidence="1">
    <location>
        <begin position="170"/>
        <end position="190"/>
    </location>
</feature>
<keyword evidence="1" id="KW-1133">Transmembrane helix</keyword>